<proteinExistence type="predicted"/>
<keyword evidence="2" id="KW-0472">Membrane</keyword>
<evidence type="ECO:0000313" key="3">
    <source>
        <dbReference type="EMBL" id="CAB3770116.1"/>
    </source>
</evidence>
<feature type="transmembrane region" description="Helical" evidence="2">
    <location>
        <begin position="30"/>
        <end position="51"/>
    </location>
</feature>
<feature type="compositionally biased region" description="Polar residues" evidence="1">
    <location>
        <begin position="1"/>
        <end position="10"/>
    </location>
</feature>
<evidence type="ECO:0000313" key="4">
    <source>
        <dbReference type="Proteomes" id="UP000494363"/>
    </source>
</evidence>
<gene>
    <name evidence="3" type="ORF">LMG29542_06268</name>
</gene>
<feature type="transmembrane region" description="Helical" evidence="2">
    <location>
        <begin position="57"/>
        <end position="81"/>
    </location>
</feature>
<dbReference type="AlphaFoldDB" id="A0A6J5EYJ9"/>
<dbReference type="EMBL" id="CADIKH010000044">
    <property type="protein sequence ID" value="CAB3770116.1"/>
    <property type="molecule type" value="Genomic_DNA"/>
</dbReference>
<feature type="compositionally biased region" description="Low complexity" evidence="1">
    <location>
        <begin position="11"/>
        <end position="23"/>
    </location>
</feature>
<reference evidence="3 4" key="1">
    <citation type="submission" date="2020-04" db="EMBL/GenBank/DDBJ databases">
        <authorList>
            <person name="De Canck E."/>
        </authorList>
    </citation>
    <scope>NUCLEOTIDE SEQUENCE [LARGE SCALE GENOMIC DNA]</scope>
    <source>
        <strain evidence="3 4">LMG 29542</strain>
    </source>
</reference>
<keyword evidence="2" id="KW-0812">Transmembrane</keyword>
<organism evidence="3 4">
    <name type="scientific">Paraburkholderia humisilvae</name>
    <dbReference type="NCBI Taxonomy" id="627669"/>
    <lineage>
        <taxon>Bacteria</taxon>
        <taxon>Pseudomonadati</taxon>
        <taxon>Pseudomonadota</taxon>
        <taxon>Betaproteobacteria</taxon>
        <taxon>Burkholderiales</taxon>
        <taxon>Burkholderiaceae</taxon>
        <taxon>Paraburkholderia</taxon>
    </lineage>
</organism>
<protein>
    <submittedName>
        <fullName evidence="3">Uncharacterized protein</fullName>
    </submittedName>
</protein>
<accession>A0A6J5EYJ9</accession>
<evidence type="ECO:0000256" key="2">
    <source>
        <dbReference type="SAM" id="Phobius"/>
    </source>
</evidence>
<name>A0A6J5EYJ9_9BURK</name>
<dbReference type="Proteomes" id="UP000494363">
    <property type="component" value="Unassembled WGS sequence"/>
</dbReference>
<feature type="region of interest" description="Disordered" evidence="1">
    <location>
        <begin position="1"/>
        <end position="29"/>
    </location>
</feature>
<sequence length="88" mass="9060">MRGNTSTPMVSRTSQSTRARQSQPNRGETAAEMAVVAGWSVIGATLGFIEIAGPPGIAAAVAEMVAIFCGVCVVALAAIVAEDLRDQR</sequence>
<keyword evidence="2" id="KW-1133">Transmembrane helix</keyword>
<keyword evidence="4" id="KW-1185">Reference proteome</keyword>
<evidence type="ECO:0000256" key="1">
    <source>
        <dbReference type="SAM" id="MobiDB-lite"/>
    </source>
</evidence>